<dbReference type="GO" id="GO:0005737">
    <property type="term" value="C:cytoplasm"/>
    <property type="evidence" value="ECO:0007669"/>
    <property type="project" value="UniProtKB-SubCell"/>
</dbReference>
<evidence type="ECO:0000313" key="12">
    <source>
        <dbReference type="Proteomes" id="UP000190198"/>
    </source>
</evidence>
<feature type="domain" description="YrdC-like" evidence="10">
    <location>
        <begin position="8"/>
        <end position="188"/>
    </location>
</feature>
<protein>
    <recommendedName>
        <fullName evidence="9">Threonylcarbamoyl-AMP synthase</fullName>
        <shortName evidence="9">TC-AMP synthase</shortName>
        <ecNumber evidence="9">2.7.7.87</ecNumber>
    </recommendedName>
    <alternativeName>
        <fullName evidence="9">L-threonylcarbamoyladenylate synthase</fullName>
    </alternativeName>
    <alternativeName>
        <fullName evidence="9">t(6)A37 threonylcarbamoyladenosine biosynthesis protein TsaC</fullName>
    </alternativeName>
    <alternativeName>
        <fullName evidence="9">tRNA threonylcarbamoyladenosine biosynthesis protein TsaC</fullName>
    </alternativeName>
</protein>
<dbReference type="PANTHER" id="PTHR17490">
    <property type="entry name" value="SUA5"/>
    <property type="match status" value="1"/>
</dbReference>
<evidence type="ECO:0000256" key="8">
    <source>
        <dbReference type="ARBA" id="ARBA00048366"/>
    </source>
</evidence>
<dbReference type="InterPro" id="IPR006070">
    <property type="entry name" value="Sua5-like_dom"/>
</dbReference>
<evidence type="ECO:0000256" key="3">
    <source>
        <dbReference type="ARBA" id="ARBA00022679"/>
    </source>
</evidence>
<dbReference type="EC" id="2.7.7.87" evidence="9"/>
<keyword evidence="5 9" id="KW-0548">Nucleotidyltransferase</keyword>
<name>A0A1T2LDA4_9GAMM</name>
<comment type="subcellular location">
    <subcellularLocation>
        <location evidence="1 9">Cytoplasm</location>
    </subcellularLocation>
</comment>
<keyword evidence="2 9" id="KW-0963">Cytoplasm</keyword>
<dbReference type="AlphaFoldDB" id="A0A1T2LDA4"/>
<organism evidence="11 12">
    <name type="scientific">Solemya elarraichensis gill symbiont</name>
    <dbReference type="NCBI Taxonomy" id="1918949"/>
    <lineage>
        <taxon>Bacteria</taxon>
        <taxon>Pseudomonadati</taxon>
        <taxon>Pseudomonadota</taxon>
        <taxon>Gammaproteobacteria</taxon>
        <taxon>sulfur-oxidizing symbionts</taxon>
    </lineage>
</organism>
<comment type="catalytic activity">
    <reaction evidence="8 9">
        <text>L-threonine + hydrogencarbonate + ATP = L-threonylcarbamoyladenylate + diphosphate + H2O</text>
        <dbReference type="Rhea" id="RHEA:36407"/>
        <dbReference type="ChEBI" id="CHEBI:15377"/>
        <dbReference type="ChEBI" id="CHEBI:17544"/>
        <dbReference type="ChEBI" id="CHEBI:30616"/>
        <dbReference type="ChEBI" id="CHEBI:33019"/>
        <dbReference type="ChEBI" id="CHEBI:57926"/>
        <dbReference type="ChEBI" id="CHEBI:73682"/>
        <dbReference type="EC" id="2.7.7.87"/>
    </reaction>
</comment>
<keyword evidence="12" id="KW-1185">Reference proteome</keyword>
<comment type="caution">
    <text evidence="11">The sequence shown here is derived from an EMBL/GenBank/DDBJ whole genome shotgun (WGS) entry which is preliminary data.</text>
</comment>
<dbReference type="RefSeq" id="WP_078475855.1">
    <property type="nucleotide sequence ID" value="NZ_MPRK01000002.1"/>
</dbReference>
<dbReference type="PANTHER" id="PTHR17490:SF18">
    <property type="entry name" value="THREONYLCARBAMOYL-AMP SYNTHASE"/>
    <property type="match status" value="1"/>
</dbReference>
<sequence length="188" mass="20077">MSESQLPAWQLREARRCLYSGGVIAYPTEAVYGLGCDPLDPHAVARLLWLKGRAPEKGLILIASAIEQLAPYICVDDITTKELEESWPGPVTWVVPAAADVPAWITGGRDAIAVRVTAHPLASDLCSVFGGALISTSANTSGKEPARNPLQVRKRLRGLPDMIVNGATGQLDRPTEIRDAASGTLLRA</sequence>
<keyword evidence="7 9" id="KW-0067">ATP-binding</keyword>
<dbReference type="GO" id="GO:0003725">
    <property type="term" value="F:double-stranded RNA binding"/>
    <property type="evidence" value="ECO:0007669"/>
    <property type="project" value="InterPro"/>
</dbReference>
<evidence type="ECO:0000256" key="9">
    <source>
        <dbReference type="HAMAP-Rule" id="MF_01852"/>
    </source>
</evidence>
<dbReference type="Proteomes" id="UP000190198">
    <property type="component" value="Unassembled WGS sequence"/>
</dbReference>
<evidence type="ECO:0000256" key="6">
    <source>
        <dbReference type="ARBA" id="ARBA00022741"/>
    </source>
</evidence>
<dbReference type="Gene3D" id="3.90.870.10">
    <property type="entry name" value="DHBP synthase"/>
    <property type="match status" value="1"/>
</dbReference>
<comment type="function">
    <text evidence="9">Required for the formation of a threonylcarbamoyl group on adenosine at position 37 (t(6)A37) in tRNAs that read codons beginning with adenine. Catalyzes the conversion of L-threonine, HCO(3)(-)/CO(2) and ATP to give threonylcarbamoyl-AMP (TC-AMP) as the acyladenylate intermediate, with the release of diphosphate.</text>
</comment>
<evidence type="ECO:0000256" key="4">
    <source>
        <dbReference type="ARBA" id="ARBA00022694"/>
    </source>
</evidence>
<accession>A0A1T2LDA4</accession>
<dbReference type="SUPFAM" id="SSF55821">
    <property type="entry name" value="YrdC/RibB"/>
    <property type="match status" value="1"/>
</dbReference>
<keyword evidence="4 9" id="KW-0819">tRNA processing</keyword>
<evidence type="ECO:0000256" key="2">
    <source>
        <dbReference type="ARBA" id="ARBA00022490"/>
    </source>
</evidence>
<reference evidence="11 12" key="1">
    <citation type="submission" date="2016-11" db="EMBL/GenBank/DDBJ databases">
        <title>Mixed transmission modes and dynamic genome evolution in an obligate animal-bacterial symbiosis.</title>
        <authorList>
            <person name="Russell S.L."/>
            <person name="Corbett-Detig R.B."/>
            <person name="Cavanaugh C.M."/>
        </authorList>
    </citation>
    <scope>NUCLEOTIDE SEQUENCE [LARGE SCALE GENOMIC DNA]</scope>
    <source>
        <strain evidence="11">Sp-SM6</strain>
    </source>
</reference>
<evidence type="ECO:0000256" key="1">
    <source>
        <dbReference type="ARBA" id="ARBA00004496"/>
    </source>
</evidence>
<dbReference type="EMBL" id="MPRK01000002">
    <property type="protein sequence ID" value="OOZ43088.1"/>
    <property type="molecule type" value="Genomic_DNA"/>
</dbReference>
<evidence type="ECO:0000256" key="7">
    <source>
        <dbReference type="ARBA" id="ARBA00022840"/>
    </source>
</evidence>
<comment type="similarity">
    <text evidence="9">Belongs to the SUA5 family. TsaC subfamily.</text>
</comment>
<keyword evidence="6 9" id="KW-0547">Nucleotide-binding</keyword>
<dbReference type="HAMAP" id="MF_01852">
    <property type="entry name" value="TsaC"/>
    <property type="match status" value="1"/>
</dbReference>
<keyword evidence="3 9" id="KW-0808">Transferase</keyword>
<dbReference type="GO" id="GO:0061710">
    <property type="term" value="F:L-threonylcarbamoyladenylate synthase"/>
    <property type="evidence" value="ECO:0007669"/>
    <property type="project" value="UniProtKB-EC"/>
</dbReference>
<dbReference type="InterPro" id="IPR023535">
    <property type="entry name" value="TC-AMP_synthase"/>
</dbReference>
<dbReference type="GO" id="GO:0002949">
    <property type="term" value="P:tRNA threonylcarbamoyladenosine modification"/>
    <property type="evidence" value="ECO:0007669"/>
    <property type="project" value="UniProtKB-UniRule"/>
</dbReference>
<dbReference type="GO" id="GO:0006450">
    <property type="term" value="P:regulation of translational fidelity"/>
    <property type="evidence" value="ECO:0007669"/>
    <property type="project" value="TreeGrafter"/>
</dbReference>
<dbReference type="Pfam" id="PF01300">
    <property type="entry name" value="Sua5_yciO_yrdC"/>
    <property type="match status" value="1"/>
</dbReference>
<gene>
    <name evidence="9" type="primary">tsaC</name>
    <name evidence="11" type="ORF">BOW52_00200</name>
</gene>
<dbReference type="InterPro" id="IPR017945">
    <property type="entry name" value="DHBP_synth_RibB-like_a/b_dom"/>
</dbReference>
<dbReference type="GO" id="GO:0000049">
    <property type="term" value="F:tRNA binding"/>
    <property type="evidence" value="ECO:0007669"/>
    <property type="project" value="TreeGrafter"/>
</dbReference>
<evidence type="ECO:0000259" key="10">
    <source>
        <dbReference type="PROSITE" id="PS51163"/>
    </source>
</evidence>
<proteinExistence type="inferred from homology"/>
<dbReference type="InterPro" id="IPR050156">
    <property type="entry name" value="TC-AMP_synthase_SUA5"/>
</dbReference>
<evidence type="ECO:0000256" key="5">
    <source>
        <dbReference type="ARBA" id="ARBA00022695"/>
    </source>
</evidence>
<dbReference type="GO" id="GO:0005524">
    <property type="term" value="F:ATP binding"/>
    <property type="evidence" value="ECO:0007669"/>
    <property type="project" value="UniProtKB-UniRule"/>
</dbReference>
<dbReference type="PROSITE" id="PS51163">
    <property type="entry name" value="YRDC"/>
    <property type="match status" value="1"/>
</dbReference>
<evidence type="ECO:0000313" key="11">
    <source>
        <dbReference type="EMBL" id="OOZ43088.1"/>
    </source>
</evidence>